<comment type="caution">
    <text evidence="2">The sequence shown here is derived from an EMBL/GenBank/DDBJ whole genome shotgun (WGS) entry which is preliminary data.</text>
</comment>
<proteinExistence type="predicted"/>
<protein>
    <submittedName>
        <fullName evidence="2">Uncharacterized protein</fullName>
    </submittedName>
</protein>
<dbReference type="SUPFAM" id="SSF52540">
    <property type="entry name" value="P-loop containing nucleoside triphosphate hydrolases"/>
    <property type="match status" value="1"/>
</dbReference>
<dbReference type="AlphaFoldDB" id="A0A084GCB8"/>
<dbReference type="VEuPathDB" id="FungiDB:SAPIO_CDS2365"/>
<feature type="region of interest" description="Disordered" evidence="1">
    <location>
        <begin position="193"/>
        <end position="221"/>
    </location>
</feature>
<organism evidence="2 3">
    <name type="scientific">Pseudallescheria apiosperma</name>
    <name type="common">Scedosporium apiospermum</name>
    <dbReference type="NCBI Taxonomy" id="563466"/>
    <lineage>
        <taxon>Eukaryota</taxon>
        <taxon>Fungi</taxon>
        <taxon>Dikarya</taxon>
        <taxon>Ascomycota</taxon>
        <taxon>Pezizomycotina</taxon>
        <taxon>Sordariomycetes</taxon>
        <taxon>Hypocreomycetidae</taxon>
        <taxon>Microascales</taxon>
        <taxon>Microascaceae</taxon>
        <taxon>Scedosporium</taxon>
    </lineage>
</organism>
<name>A0A084GCB8_PSEDA</name>
<dbReference type="Gene3D" id="3.40.50.300">
    <property type="entry name" value="P-loop containing nucleotide triphosphate hydrolases"/>
    <property type="match status" value="1"/>
</dbReference>
<feature type="compositionally biased region" description="Basic and acidic residues" evidence="1">
    <location>
        <begin position="193"/>
        <end position="202"/>
    </location>
</feature>
<dbReference type="KEGG" id="sapo:SAPIO_CDS2365"/>
<gene>
    <name evidence="2" type="ORF">SAPIO_CDS2365</name>
</gene>
<accession>A0A084GCB8</accession>
<feature type="compositionally biased region" description="Basic residues" evidence="1">
    <location>
        <begin position="212"/>
        <end position="221"/>
    </location>
</feature>
<dbReference type="RefSeq" id="XP_016644779.1">
    <property type="nucleotide sequence ID" value="XM_016785403.1"/>
</dbReference>
<dbReference type="HOGENOM" id="CLU_1251298_0_0_1"/>
<evidence type="ECO:0000256" key="1">
    <source>
        <dbReference type="SAM" id="MobiDB-lite"/>
    </source>
</evidence>
<dbReference type="InterPro" id="IPR027417">
    <property type="entry name" value="P-loop_NTPase"/>
</dbReference>
<dbReference type="EMBL" id="JOWA01000086">
    <property type="protein sequence ID" value="KEZ44980.1"/>
    <property type="molecule type" value="Genomic_DNA"/>
</dbReference>
<keyword evidence="3" id="KW-1185">Reference proteome</keyword>
<dbReference type="Proteomes" id="UP000028545">
    <property type="component" value="Unassembled WGS sequence"/>
</dbReference>
<sequence>MPRPQEFVHGIFDNSYDPTDAGESDRKLIDLEDTKVIVDLCRLSANASYGNFFATVGPADAMISVIAPENPIAVEETREFRLDTVKSLPGSDVGGHIVERVAIMKDIEVPWNIRIPRYGDPEIEPEVLSSEERKKREEEWQRKAEKGYDFANQLGVKVTVVCPRTGEGVDEVFREVAREVLEKRKAKDQKIIEEAKREEEKRRKAARSPMSRLKRLFSKVA</sequence>
<evidence type="ECO:0000313" key="2">
    <source>
        <dbReference type="EMBL" id="KEZ44980.1"/>
    </source>
</evidence>
<evidence type="ECO:0000313" key="3">
    <source>
        <dbReference type="Proteomes" id="UP000028545"/>
    </source>
</evidence>
<reference evidence="2 3" key="1">
    <citation type="journal article" date="2014" name="Genome Announc.">
        <title>Draft genome sequence of the pathogenic fungus Scedosporium apiospermum.</title>
        <authorList>
            <person name="Vandeputte P."/>
            <person name="Ghamrawi S."/>
            <person name="Rechenmann M."/>
            <person name="Iltis A."/>
            <person name="Giraud S."/>
            <person name="Fleury M."/>
            <person name="Thornton C."/>
            <person name="Delhaes L."/>
            <person name="Meyer W."/>
            <person name="Papon N."/>
            <person name="Bouchara J.P."/>
        </authorList>
    </citation>
    <scope>NUCLEOTIDE SEQUENCE [LARGE SCALE GENOMIC DNA]</scope>
    <source>
        <strain evidence="2 3">IHEM 14462</strain>
    </source>
</reference>
<dbReference type="GeneID" id="27721437"/>